<accession>A0AAD9J578</accession>
<dbReference type="PANTHER" id="PTHR11360:SF306">
    <property type="entry name" value="RE01051P"/>
    <property type="match status" value="1"/>
</dbReference>
<keyword evidence="2" id="KW-0812">Transmembrane</keyword>
<dbReference type="SUPFAM" id="SSF103473">
    <property type="entry name" value="MFS general substrate transporter"/>
    <property type="match status" value="1"/>
</dbReference>
<feature type="transmembrane region" description="Helical" evidence="2">
    <location>
        <begin position="359"/>
        <end position="385"/>
    </location>
</feature>
<evidence type="ECO:0000256" key="1">
    <source>
        <dbReference type="ARBA" id="ARBA00004141"/>
    </source>
</evidence>
<dbReference type="GO" id="GO:0016020">
    <property type="term" value="C:membrane"/>
    <property type="evidence" value="ECO:0007669"/>
    <property type="project" value="UniProtKB-SubCell"/>
</dbReference>
<protein>
    <recommendedName>
        <fullName evidence="3">Major facilitator superfamily (MFS) profile domain-containing protein</fullName>
    </recommendedName>
</protein>
<feature type="transmembrane region" description="Helical" evidence="2">
    <location>
        <begin position="12"/>
        <end position="32"/>
    </location>
</feature>
<evidence type="ECO:0000259" key="3">
    <source>
        <dbReference type="PROSITE" id="PS50850"/>
    </source>
</evidence>
<dbReference type="InterPro" id="IPR020846">
    <property type="entry name" value="MFS_dom"/>
</dbReference>
<feature type="transmembrane region" description="Helical" evidence="2">
    <location>
        <begin position="172"/>
        <end position="190"/>
    </location>
</feature>
<evidence type="ECO:0000256" key="2">
    <source>
        <dbReference type="SAM" id="Phobius"/>
    </source>
</evidence>
<dbReference type="PROSITE" id="PS50850">
    <property type="entry name" value="MFS"/>
    <property type="match status" value="1"/>
</dbReference>
<proteinExistence type="predicted"/>
<organism evidence="4 5">
    <name type="scientific">Paralvinella palmiformis</name>
    <dbReference type="NCBI Taxonomy" id="53620"/>
    <lineage>
        <taxon>Eukaryota</taxon>
        <taxon>Metazoa</taxon>
        <taxon>Spiralia</taxon>
        <taxon>Lophotrochozoa</taxon>
        <taxon>Annelida</taxon>
        <taxon>Polychaeta</taxon>
        <taxon>Sedentaria</taxon>
        <taxon>Canalipalpata</taxon>
        <taxon>Terebellida</taxon>
        <taxon>Terebelliformia</taxon>
        <taxon>Alvinellidae</taxon>
        <taxon>Paralvinella</taxon>
    </lineage>
</organism>
<sequence>METRVYHPVDHGWAWFVCFGTGVQAFFVVGGLKSMGVLFMTLVEMFEAPPSLAAVTLGLVAAGFAIFALLSNAFAMVIGYRKVLLCGTVLCALSGFLSMWAMNIYYIIVSLGLLSGLAFGAMATPSIVLLNFYFDKRKSFANGLAMVGSSIGQLCLPYVMTYFIDEFGYRGAMLLYTGVCLQAIPAAMLLRPLDFWIPKSILDKAASHENDHMKSSDGNLNESKSSLFAKKKTEAEDQLTPAIHRSMSSLRGASPLLYGSQRSVGKDSTLAESTGSMMLGLSIENLATQSQQEVASTGNKNRTKKSSQFCKVLFDRDLLTSITFWMLFCSLGIGHAGFIDACLYLPSLGYELFNSKYKGALLIAIMGFCDIGGRIGGGIIADLGFMRRTLT</sequence>
<comment type="caution">
    <text evidence="4">The sequence shown here is derived from an EMBL/GenBank/DDBJ whole genome shotgun (WGS) entry which is preliminary data.</text>
</comment>
<dbReference type="EMBL" id="JAODUP010000615">
    <property type="protein sequence ID" value="KAK2146338.1"/>
    <property type="molecule type" value="Genomic_DNA"/>
</dbReference>
<dbReference type="Pfam" id="PF07690">
    <property type="entry name" value="MFS_1"/>
    <property type="match status" value="1"/>
</dbReference>
<dbReference type="Gene3D" id="1.20.1250.20">
    <property type="entry name" value="MFS general substrate transporter like domains"/>
    <property type="match status" value="1"/>
</dbReference>
<dbReference type="InterPro" id="IPR050327">
    <property type="entry name" value="Proton-linked_MCT"/>
</dbReference>
<feature type="transmembrane region" description="Helical" evidence="2">
    <location>
        <begin position="107"/>
        <end position="133"/>
    </location>
</feature>
<dbReference type="InterPro" id="IPR036259">
    <property type="entry name" value="MFS_trans_sf"/>
</dbReference>
<evidence type="ECO:0000313" key="4">
    <source>
        <dbReference type="EMBL" id="KAK2146338.1"/>
    </source>
</evidence>
<name>A0AAD9J578_9ANNE</name>
<dbReference type="InterPro" id="IPR011701">
    <property type="entry name" value="MFS"/>
</dbReference>
<evidence type="ECO:0000313" key="5">
    <source>
        <dbReference type="Proteomes" id="UP001208570"/>
    </source>
</evidence>
<reference evidence="4" key="1">
    <citation type="journal article" date="2023" name="Mol. Biol. Evol.">
        <title>Third-Generation Sequencing Reveals the Adaptive Role of the Epigenome in Three Deep-Sea Polychaetes.</title>
        <authorList>
            <person name="Perez M."/>
            <person name="Aroh O."/>
            <person name="Sun Y."/>
            <person name="Lan Y."/>
            <person name="Juniper S.K."/>
            <person name="Young C.R."/>
            <person name="Angers B."/>
            <person name="Qian P.Y."/>
        </authorList>
    </citation>
    <scope>NUCLEOTIDE SEQUENCE</scope>
    <source>
        <strain evidence="4">P08H-3</strain>
    </source>
</reference>
<keyword evidence="2" id="KW-1133">Transmembrane helix</keyword>
<feature type="transmembrane region" description="Helical" evidence="2">
    <location>
        <begin position="318"/>
        <end position="339"/>
    </location>
</feature>
<comment type="subcellular location">
    <subcellularLocation>
        <location evidence="1">Membrane</location>
        <topology evidence="1">Multi-pass membrane protein</topology>
    </subcellularLocation>
</comment>
<dbReference type="AlphaFoldDB" id="A0AAD9J578"/>
<feature type="transmembrane region" description="Helical" evidence="2">
    <location>
        <begin position="52"/>
        <end position="71"/>
    </location>
</feature>
<feature type="transmembrane region" description="Helical" evidence="2">
    <location>
        <begin position="83"/>
        <end position="101"/>
    </location>
</feature>
<keyword evidence="5" id="KW-1185">Reference proteome</keyword>
<dbReference type="Proteomes" id="UP001208570">
    <property type="component" value="Unassembled WGS sequence"/>
</dbReference>
<feature type="domain" description="Major facilitator superfamily (MFS) profile" evidence="3">
    <location>
        <begin position="1"/>
        <end position="391"/>
    </location>
</feature>
<keyword evidence="2" id="KW-0472">Membrane</keyword>
<dbReference type="GO" id="GO:0008028">
    <property type="term" value="F:monocarboxylic acid transmembrane transporter activity"/>
    <property type="evidence" value="ECO:0007669"/>
    <property type="project" value="TreeGrafter"/>
</dbReference>
<gene>
    <name evidence="4" type="ORF">LSH36_615g01051</name>
</gene>
<feature type="transmembrane region" description="Helical" evidence="2">
    <location>
        <begin position="140"/>
        <end position="160"/>
    </location>
</feature>
<dbReference type="PANTHER" id="PTHR11360">
    <property type="entry name" value="MONOCARBOXYLATE TRANSPORTER"/>
    <property type="match status" value="1"/>
</dbReference>